<feature type="transmembrane region" description="Helical" evidence="7">
    <location>
        <begin position="80"/>
        <end position="99"/>
    </location>
</feature>
<dbReference type="GO" id="GO:0016020">
    <property type="term" value="C:membrane"/>
    <property type="evidence" value="ECO:0007669"/>
    <property type="project" value="UniProtKB-SubCell"/>
</dbReference>
<feature type="transmembrane region" description="Helical" evidence="7">
    <location>
        <begin position="12"/>
        <end position="36"/>
    </location>
</feature>
<comment type="subcellular location">
    <subcellularLocation>
        <location evidence="2 7">Membrane</location>
        <topology evidence="2 7">Multi-pass membrane protein</topology>
    </subcellularLocation>
</comment>
<accession>A0A6V7QGB1</accession>
<reference evidence="8" key="1">
    <citation type="submission" date="2020-07" db="EMBL/GenBank/DDBJ databases">
        <authorList>
            <person name="Lin J."/>
        </authorList>
    </citation>
    <scope>NUCLEOTIDE SEQUENCE</scope>
</reference>
<dbReference type="PANTHER" id="PTHR19317:SF0">
    <property type="entry name" value="PRENYLATED RAB ACCEPTOR PROTEIN 1"/>
    <property type="match status" value="1"/>
</dbReference>
<comment type="function">
    <text evidence="1 7">May be involved in both secretory and endocytic intracellular trafficking in the endosomal/prevacuolar compartments.</text>
</comment>
<keyword evidence="7" id="KW-0813">Transport</keyword>
<evidence type="ECO:0000256" key="5">
    <source>
        <dbReference type="ARBA" id="ARBA00022989"/>
    </source>
</evidence>
<proteinExistence type="inferred from homology"/>
<dbReference type="GO" id="GO:0016192">
    <property type="term" value="P:vesicle-mediated transport"/>
    <property type="evidence" value="ECO:0007669"/>
    <property type="project" value="UniProtKB-ARBA"/>
</dbReference>
<gene>
    <name evidence="8" type="ORF">CB5_LOCUS25096</name>
</gene>
<dbReference type="InterPro" id="IPR004895">
    <property type="entry name" value="Prenylated_rab_accept_PRA1"/>
</dbReference>
<dbReference type="GO" id="GO:0005783">
    <property type="term" value="C:endoplasmic reticulum"/>
    <property type="evidence" value="ECO:0007669"/>
    <property type="project" value="TreeGrafter"/>
</dbReference>
<name>A0A6V7QGB1_ANACO</name>
<feature type="transmembrane region" description="Helical" evidence="7">
    <location>
        <begin position="105"/>
        <end position="121"/>
    </location>
</feature>
<evidence type="ECO:0000256" key="6">
    <source>
        <dbReference type="ARBA" id="ARBA00023136"/>
    </source>
</evidence>
<keyword evidence="5 7" id="KW-1133">Transmembrane helix</keyword>
<dbReference type="GO" id="GO:0005794">
    <property type="term" value="C:Golgi apparatus"/>
    <property type="evidence" value="ECO:0007669"/>
    <property type="project" value="TreeGrafter"/>
</dbReference>
<evidence type="ECO:0000256" key="7">
    <source>
        <dbReference type="RuleBase" id="RU363107"/>
    </source>
</evidence>
<evidence type="ECO:0000256" key="4">
    <source>
        <dbReference type="ARBA" id="ARBA00022692"/>
    </source>
</evidence>
<comment type="similarity">
    <text evidence="3 7">Belongs to the PRA1 family.</text>
</comment>
<sequence length="231" mass="23871">MASSSPPILPTTAAASAGSGAAASSAASLSALRLFLGRAGEAARRALAHRRPWAELLDRSAFARPDSLSDAASRLRRNLAYFRVNYLALLGLSLASSLLAHPFSLLVLLLLASAWSFLYVFRPADAPPLVLLGRPFSHRETLAALSLLTLLVVFLTSVGSLIVYALMLGGALVCAHGAFRVPEDLFLDDQDPAAAPAGLLSFLGGAAAATSAAASAEPPSASEPSLPLEVR</sequence>
<evidence type="ECO:0000256" key="2">
    <source>
        <dbReference type="ARBA" id="ARBA00004141"/>
    </source>
</evidence>
<evidence type="ECO:0000313" key="8">
    <source>
        <dbReference type="EMBL" id="CAD1841885.1"/>
    </source>
</evidence>
<protein>
    <recommendedName>
        <fullName evidence="7">PRA1 family protein</fullName>
    </recommendedName>
</protein>
<evidence type="ECO:0000256" key="1">
    <source>
        <dbReference type="ARBA" id="ARBA00002501"/>
    </source>
</evidence>
<evidence type="ECO:0000256" key="3">
    <source>
        <dbReference type="ARBA" id="ARBA00006483"/>
    </source>
</evidence>
<dbReference type="Pfam" id="PF03208">
    <property type="entry name" value="PRA1"/>
    <property type="match status" value="1"/>
</dbReference>
<dbReference type="EMBL" id="LR862135">
    <property type="protein sequence ID" value="CAD1841885.1"/>
    <property type="molecule type" value="Genomic_DNA"/>
</dbReference>
<dbReference type="PANTHER" id="PTHR19317">
    <property type="entry name" value="PRENYLATED RAB ACCEPTOR 1-RELATED"/>
    <property type="match status" value="1"/>
</dbReference>
<keyword evidence="4 7" id="KW-0812">Transmembrane</keyword>
<feature type="transmembrane region" description="Helical" evidence="7">
    <location>
        <begin position="142"/>
        <end position="167"/>
    </location>
</feature>
<dbReference type="AlphaFoldDB" id="A0A6V7QGB1"/>
<keyword evidence="6 7" id="KW-0472">Membrane</keyword>
<organism evidence="8">
    <name type="scientific">Ananas comosus var. bracteatus</name>
    <name type="common">red pineapple</name>
    <dbReference type="NCBI Taxonomy" id="296719"/>
    <lineage>
        <taxon>Eukaryota</taxon>
        <taxon>Viridiplantae</taxon>
        <taxon>Streptophyta</taxon>
        <taxon>Embryophyta</taxon>
        <taxon>Tracheophyta</taxon>
        <taxon>Spermatophyta</taxon>
        <taxon>Magnoliopsida</taxon>
        <taxon>Liliopsida</taxon>
        <taxon>Poales</taxon>
        <taxon>Bromeliaceae</taxon>
        <taxon>Bromelioideae</taxon>
        <taxon>Ananas</taxon>
    </lineage>
</organism>